<accession>A0ABP3FV60</accession>
<evidence type="ECO:0000313" key="2">
    <source>
        <dbReference type="EMBL" id="GAA0324679.1"/>
    </source>
</evidence>
<gene>
    <name evidence="2" type="ORF">GCM10010302_74770</name>
</gene>
<keyword evidence="3" id="KW-1185">Reference proteome</keyword>
<organism evidence="2 3">
    <name type="scientific">Streptomyces polychromogenes</name>
    <dbReference type="NCBI Taxonomy" id="67342"/>
    <lineage>
        <taxon>Bacteria</taxon>
        <taxon>Bacillati</taxon>
        <taxon>Actinomycetota</taxon>
        <taxon>Actinomycetes</taxon>
        <taxon>Kitasatosporales</taxon>
        <taxon>Streptomycetaceae</taxon>
        <taxon>Streptomyces</taxon>
    </lineage>
</organism>
<comment type="caution">
    <text evidence="2">The sequence shown here is derived from an EMBL/GenBank/DDBJ whole genome shotgun (WGS) entry which is preliminary data.</text>
</comment>
<feature type="compositionally biased region" description="Low complexity" evidence="1">
    <location>
        <begin position="34"/>
        <end position="50"/>
    </location>
</feature>
<name>A0ABP3FV60_9ACTN</name>
<dbReference type="EMBL" id="BAAABV010000035">
    <property type="protein sequence ID" value="GAA0324679.1"/>
    <property type="molecule type" value="Genomic_DNA"/>
</dbReference>
<dbReference type="Proteomes" id="UP001501867">
    <property type="component" value="Unassembled WGS sequence"/>
</dbReference>
<feature type="region of interest" description="Disordered" evidence="1">
    <location>
        <begin position="1"/>
        <end position="140"/>
    </location>
</feature>
<evidence type="ECO:0000256" key="1">
    <source>
        <dbReference type="SAM" id="MobiDB-lite"/>
    </source>
</evidence>
<sequence>MEPTEAPSRLPDGDGDVDDEPEVPTDLIPPDVPVQPDDSPEGPEGPQGFEEGWEAGSPAVRAGESEIPEEPQEPDAHWASTESGPGRVDDAADDEGGEPASAEDGADSGPLPEGAPLWSVFSKAGDSLTGPHAPAEGVGDRHVAVDRPAFNAMEIPQYNVCLYEYGTPLDRSDGGHLPLFNGPRPGDCGVIATMGAVAGHLPEAISSRVTENDDGTYQVTLHQVSADGFGDLAPYVPTGAVTVLTITPELVVPSLQPDAPAYAQVGTGGHAWSAILGKAFAGIDQTWGERGSSQGVLGHGFQSEFREPVQHVGLTGTGTMGSESSRSTPRSRRPISALPGPLTRAPAGLRHHARPGR</sequence>
<reference evidence="3" key="1">
    <citation type="journal article" date="2019" name="Int. J. Syst. Evol. Microbiol.">
        <title>The Global Catalogue of Microorganisms (GCM) 10K type strain sequencing project: providing services to taxonomists for standard genome sequencing and annotation.</title>
        <authorList>
            <consortium name="The Broad Institute Genomics Platform"/>
            <consortium name="The Broad Institute Genome Sequencing Center for Infectious Disease"/>
            <person name="Wu L."/>
            <person name="Ma J."/>
        </authorList>
    </citation>
    <scope>NUCLEOTIDE SEQUENCE [LARGE SCALE GENOMIC DNA]</scope>
    <source>
        <strain evidence="3">JCM 4505</strain>
    </source>
</reference>
<feature type="region of interest" description="Disordered" evidence="1">
    <location>
        <begin position="313"/>
        <end position="357"/>
    </location>
</feature>
<evidence type="ECO:0000313" key="3">
    <source>
        <dbReference type="Proteomes" id="UP001501867"/>
    </source>
</evidence>
<proteinExistence type="predicted"/>
<protein>
    <submittedName>
        <fullName evidence="2">Uncharacterized protein</fullName>
    </submittedName>
</protein>
<feature type="compositionally biased region" description="Acidic residues" evidence="1">
    <location>
        <begin position="13"/>
        <end position="23"/>
    </location>
</feature>